<evidence type="ECO:0000313" key="1">
    <source>
        <dbReference type="EMBL" id="KAK4728744.1"/>
    </source>
</evidence>
<comment type="caution">
    <text evidence="1">The sequence shown here is derived from an EMBL/GenBank/DDBJ whole genome shotgun (WGS) entry which is preliminary data.</text>
</comment>
<name>A0AAV9LUP0_9SOLN</name>
<dbReference type="Proteomes" id="UP001311915">
    <property type="component" value="Unassembled WGS sequence"/>
</dbReference>
<keyword evidence="2" id="KW-1185">Reference proteome</keyword>
<accession>A0AAV9LUP0</accession>
<protein>
    <submittedName>
        <fullName evidence="1">Uncharacterized protein</fullName>
    </submittedName>
</protein>
<sequence>MKQIEDARELICRLEREVADIEQDEKCLKDDEIKYKAAHRIAQAKVEVLGTQMEAAREMQREIEPRKNEALQGIESTTRRLLSYK</sequence>
<reference evidence="1 2" key="1">
    <citation type="submission" date="2023-10" db="EMBL/GenBank/DDBJ databases">
        <title>Genome-Wide Identification Analysis in wild type Solanum Pinnatisectum Reveals Some Genes Defensing Phytophthora Infestans.</title>
        <authorList>
            <person name="Sun C."/>
        </authorList>
    </citation>
    <scope>NUCLEOTIDE SEQUENCE [LARGE SCALE GENOMIC DNA]</scope>
    <source>
        <strain evidence="1">LQN</strain>
        <tissue evidence="1">Leaf</tissue>
    </source>
</reference>
<gene>
    <name evidence="1" type="ORF">R3W88_021732</name>
</gene>
<dbReference type="AlphaFoldDB" id="A0AAV9LUP0"/>
<evidence type="ECO:0000313" key="2">
    <source>
        <dbReference type="Proteomes" id="UP001311915"/>
    </source>
</evidence>
<organism evidence="1 2">
    <name type="scientific">Solanum pinnatisectum</name>
    <name type="common">tansyleaf nightshade</name>
    <dbReference type="NCBI Taxonomy" id="50273"/>
    <lineage>
        <taxon>Eukaryota</taxon>
        <taxon>Viridiplantae</taxon>
        <taxon>Streptophyta</taxon>
        <taxon>Embryophyta</taxon>
        <taxon>Tracheophyta</taxon>
        <taxon>Spermatophyta</taxon>
        <taxon>Magnoliopsida</taxon>
        <taxon>eudicotyledons</taxon>
        <taxon>Gunneridae</taxon>
        <taxon>Pentapetalae</taxon>
        <taxon>asterids</taxon>
        <taxon>lamiids</taxon>
        <taxon>Solanales</taxon>
        <taxon>Solanaceae</taxon>
        <taxon>Solanoideae</taxon>
        <taxon>Solaneae</taxon>
        <taxon>Solanum</taxon>
    </lineage>
</organism>
<proteinExistence type="predicted"/>
<dbReference type="EMBL" id="JAWPEI010000004">
    <property type="protein sequence ID" value="KAK4728744.1"/>
    <property type="molecule type" value="Genomic_DNA"/>
</dbReference>